<feature type="non-terminal residue" evidence="1">
    <location>
        <position position="1"/>
    </location>
</feature>
<keyword evidence="2" id="KW-1185">Reference proteome</keyword>
<accession>A0A3M7PTR0</accession>
<organism evidence="1 2">
    <name type="scientific">Brachionus plicatilis</name>
    <name type="common">Marine rotifer</name>
    <name type="synonym">Brachionus muelleri</name>
    <dbReference type="NCBI Taxonomy" id="10195"/>
    <lineage>
        <taxon>Eukaryota</taxon>
        <taxon>Metazoa</taxon>
        <taxon>Spiralia</taxon>
        <taxon>Gnathifera</taxon>
        <taxon>Rotifera</taxon>
        <taxon>Eurotatoria</taxon>
        <taxon>Monogononta</taxon>
        <taxon>Pseudotrocha</taxon>
        <taxon>Ploima</taxon>
        <taxon>Brachionidae</taxon>
        <taxon>Brachionus</taxon>
    </lineage>
</organism>
<dbReference type="EMBL" id="REGN01009025">
    <property type="protein sequence ID" value="RNA02155.1"/>
    <property type="molecule type" value="Genomic_DNA"/>
</dbReference>
<protein>
    <submittedName>
        <fullName evidence="1">Uncharacterized protein</fullName>
    </submittedName>
</protein>
<reference evidence="1 2" key="1">
    <citation type="journal article" date="2018" name="Sci. Rep.">
        <title>Genomic signatures of local adaptation to the degree of environmental predictability in rotifers.</title>
        <authorList>
            <person name="Franch-Gras L."/>
            <person name="Hahn C."/>
            <person name="Garcia-Roger E.M."/>
            <person name="Carmona M.J."/>
            <person name="Serra M."/>
            <person name="Gomez A."/>
        </authorList>
    </citation>
    <scope>NUCLEOTIDE SEQUENCE [LARGE SCALE GENOMIC DNA]</scope>
    <source>
        <strain evidence="1">HYR1</strain>
    </source>
</reference>
<comment type="caution">
    <text evidence="1">The sequence shown here is derived from an EMBL/GenBank/DDBJ whole genome shotgun (WGS) entry which is preliminary data.</text>
</comment>
<dbReference type="AlphaFoldDB" id="A0A3M7PTR0"/>
<gene>
    <name evidence="1" type="ORF">BpHYR1_039809</name>
</gene>
<dbReference type="Proteomes" id="UP000276133">
    <property type="component" value="Unassembled WGS sequence"/>
</dbReference>
<sequence length="116" mass="13416">SIVNYSIAISEEILYIQNYEHPLDKNSSPEKRSQMNQDQGVLFSWFSNKAIWSIKNGLHYKIARKISKLKIKKGLINVTLNYSAFLTTIEPNVQIDFSATEAVMKILYNIFTKRTL</sequence>
<evidence type="ECO:0000313" key="1">
    <source>
        <dbReference type="EMBL" id="RNA02155.1"/>
    </source>
</evidence>
<name>A0A3M7PTR0_BRAPC</name>
<evidence type="ECO:0000313" key="2">
    <source>
        <dbReference type="Proteomes" id="UP000276133"/>
    </source>
</evidence>
<proteinExistence type="predicted"/>